<feature type="signal peptide" evidence="5">
    <location>
        <begin position="1"/>
        <end position="32"/>
    </location>
</feature>
<comment type="caution">
    <text evidence="6">The sequence shown here is derived from an EMBL/GenBank/DDBJ whole genome shotgun (WGS) entry which is preliminary data.</text>
</comment>
<dbReference type="Gene3D" id="2.60.120.200">
    <property type="match status" value="1"/>
</dbReference>
<dbReference type="InterPro" id="IPR023296">
    <property type="entry name" value="Glyco_hydro_beta-prop_sf"/>
</dbReference>
<keyword evidence="3" id="KW-0326">Glycosidase</keyword>
<dbReference type="Gene3D" id="2.115.10.20">
    <property type="entry name" value="Glycosyl hydrolase domain, family 43"/>
    <property type="match status" value="1"/>
</dbReference>
<dbReference type="RefSeq" id="WP_208264282.1">
    <property type="nucleotide sequence ID" value="NZ_BAAAGM010000009.1"/>
</dbReference>
<accession>A0ABS3QPR4</accession>
<name>A0ABS3QPR4_9ACTN</name>
<comment type="similarity">
    <text evidence="1">Belongs to the glycosyl hydrolase 43 family.</text>
</comment>
<keyword evidence="5" id="KW-0732">Signal</keyword>
<feature type="chain" id="PRO_5046857915" evidence="5">
    <location>
        <begin position="33"/>
        <end position="694"/>
    </location>
</feature>
<dbReference type="InterPro" id="IPR006710">
    <property type="entry name" value="Glyco_hydro_43"/>
</dbReference>
<reference evidence="6 7" key="1">
    <citation type="submission" date="2021-03" db="EMBL/GenBank/DDBJ databases">
        <authorList>
            <person name="Kanchanasin P."/>
            <person name="Saeng-In P."/>
            <person name="Phongsopitanun W."/>
            <person name="Yuki M."/>
            <person name="Kudo T."/>
            <person name="Ohkuma M."/>
            <person name="Tanasupawat S."/>
        </authorList>
    </citation>
    <scope>NUCLEOTIDE SEQUENCE [LARGE SCALE GENOMIC DNA]</scope>
    <source>
        <strain evidence="6 7">L46</strain>
    </source>
</reference>
<evidence type="ECO:0000256" key="3">
    <source>
        <dbReference type="ARBA" id="ARBA00023295"/>
    </source>
</evidence>
<sequence>MRTIPPRRPWRGRGPVLAAVFALLLGALVAPAAPPAQAATVTPITNTGPDGEQTVRFDTDGNAVDAHDGAIQRFGDTYYLYGTSYDCGYQWTVNSTFCGFKVYSSPDLAHWTDRGHVVKARSCKFCFRPHTVYDKATGKYVMWVNDQEAADRFRVYTADRPTGPFTEQPVPDLPAGTHCTADLDVFVDDDGTGYLACSNAGWHIAVIQLTPDYLRAAGPYDVTGVTRVEAPSIFKRNGVYYLTMSDPNCGYCTGTGTSYLTAASPLGPWKGRDAWTAEDDALTARGGLYGLSQQGEDWSDYTFSFDVAPLPTASGTSAQAGFSVRMNQDDHGYLFLLTGSGTADGKLSVLRRAGATTASHVVQLDEPIVAGEWHHVSVTASGSTLTTSVDGVQVDSYTDATYPAGKVGFREWNGANLESAKFDNVRVTSADGRELLADDFSGGLAKWVVPTAGTSITANSCGGQPAQVATLRQRHGAPIYMYFSDLWDGHTNEALANYQWQPLTFGADGSITPIQCGNPTVRLDPGRPGRQRTVPGLDQSSGAAGFRTGCDVAGDVRREQSFTAGRGGRLASLAVTAFKDGTEQGRVERTPPSAPLTVEVTDGTRTLWSGSVPAEEIGWSARNVTVHPDVRVRRGAHYTVRISSTTTTGCYGVAYNDHDPYRGGASAVSHDGGATFTPEPGRDLKFFTTNVRGA</sequence>
<dbReference type="PANTHER" id="PTHR22925:SF3">
    <property type="entry name" value="GLYCOSYL HYDROLASE FAMILY PROTEIN 43"/>
    <property type="match status" value="1"/>
</dbReference>
<proteinExistence type="inferred from homology"/>
<evidence type="ECO:0000256" key="2">
    <source>
        <dbReference type="ARBA" id="ARBA00022801"/>
    </source>
</evidence>
<evidence type="ECO:0000256" key="5">
    <source>
        <dbReference type="SAM" id="SignalP"/>
    </source>
</evidence>
<evidence type="ECO:0000313" key="7">
    <source>
        <dbReference type="Proteomes" id="UP000666915"/>
    </source>
</evidence>
<dbReference type="Proteomes" id="UP000666915">
    <property type="component" value="Unassembled WGS sequence"/>
</dbReference>
<dbReference type="PANTHER" id="PTHR22925">
    <property type="entry name" value="GLYCOSYL HYDROLASE 43 FAMILY MEMBER"/>
    <property type="match status" value="1"/>
</dbReference>
<dbReference type="Pfam" id="PF04616">
    <property type="entry name" value="Glyco_hydro_43"/>
    <property type="match status" value="1"/>
</dbReference>
<dbReference type="SUPFAM" id="SSF49899">
    <property type="entry name" value="Concanavalin A-like lectins/glucanases"/>
    <property type="match status" value="1"/>
</dbReference>
<dbReference type="EMBL" id="JAGEOK010000001">
    <property type="protein sequence ID" value="MBO2435975.1"/>
    <property type="molecule type" value="Genomic_DNA"/>
</dbReference>
<evidence type="ECO:0000256" key="4">
    <source>
        <dbReference type="SAM" id="MobiDB-lite"/>
    </source>
</evidence>
<protein>
    <submittedName>
        <fullName evidence="6">Family 43 glycosylhydrolase</fullName>
    </submittedName>
</protein>
<evidence type="ECO:0000256" key="1">
    <source>
        <dbReference type="ARBA" id="ARBA00009865"/>
    </source>
</evidence>
<organism evidence="6 7">
    <name type="scientific">Actinomadura nitritigenes</name>
    <dbReference type="NCBI Taxonomy" id="134602"/>
    <lineage>
        <taxon>Bacteria</taxon>
        <taxon>Bacillati</taxon>
        <taxon>Actinomycetota</taxon>
        <taxon>Actinomycetes</taxon>
        <taxon>Streptosporangiales</taxon>
        <taxon>Thermomonosporaceae</taxon>
        <taxon>Actinomadura</taxon>
    </lineage>
</organism>
<dbReference type="SUPFAM" id="SSF75005">
    <property type="entry name" value="Arabinanase/levansucrase/invertase"/>
    <property type="match status" value="1"/>
</dbReference>
<evidence type="ECO:0000313" key="6">
    <source>
        <dbReference type="EMBL" id="MBO2435975.1"/>
    </source>
</evidence>
<dbReference type="InterPro" id="IPR013320">
    <property type="entry name" value="ConA-like_dom_sf"/>
</dbReference>
<gene>
    <name evidence="6" type="ORF">J4557_00445</name>
</gene>
<keyword evidence="7" id="KW-1185">Reference proteome</keyword>
<dbReference type="Pfam" id="PF13385">
    <property type="entry name" value="Laminin_G_3"/>
    <property type="match status" value="1"/>
</dbReference>
<feature type="region of interest" description="Disordered" evidence="4">
    <location>
        <begin position="520"/>
        <end position="541"/>
    </location>
</feature>
<keyword evidence="2" id="KW-0378">Hydrolase</keyword>